<dbReference type="EMBL" id="CP072133">
    <property type="protein sequence ID" value="QTH72314.1"/>
    <property type="molecule type" value="Genomic_DNA"/>
</dbReference>
<dbReference type="AlphaFoldDB" id="A0A975DIM6"/>
<gene>
    <name evidence="1" type="ORF">J5O05_05475</name>
</gene>
<proteinExistence type="predicted"/>
<accession>A0A975DIM6</accession>
<dbReference type="RefSeq" id="WP_208843939.1">
    <property type="nucleotide sequence ID" value="NZ_CP072133.1"/>
</dbReference>
<organism evidence="1 2">
    <name type="scientific">Pseudoalteromonas xiamenensis</name>
    <dbReference type="NCBI Taxonomy" id="882626"/>
    <lineage>
        <taxon>Bacteria</taxon>
        <taxon>Pseudomonadati</taxon>
        <taxon>Pseudomonadota</taxon>
        <taxon>Gammaproteobacteria</taxon>
        <taxon>Alteromonadales</taxon>
        <taxon>Pseudoalteromonadaceae</taxon>
        <taxon>Pseudoalteromonas</taxon>
    </lineage>
</organism>
<dbReference type="KEGG" id="pxi:J5O05_05475"/>
<evidence type="ECO:0000313" key="1">
    <source>
        <dbReference type="EMBL" id="QTH72314.1"/>
    </source>
</evidence>
<evidence type="ECO:0000313" key="2">
    <source>
        <dbReference type="Proteomes" id="UP000664904"/>
    </source>
</evidence>
<keyword evidence="2" id="KW-1185">Reference proteome</keyword>
<sequence length="71" mass="8398">MAKRINYEGDEGVFLSESEWQKLVADVEAQNNQIRALTSELDRARTEAKYKLKKMRKIIERKKLNSRDENL</sequence>
<dbReference type="Proteomes" id="UP000664904">
    <property type="component" value="Chromosome"/>
</dbReference>
<name>A0A975DIM6_9GAMM</name>
<reference evidence="1" key="1">
    <citation type="submission" date="2021-03" db="EMBL/GenBank/DDBJ databases">
        <title>Complete Genome of Pseudoalteromonas xiamenensis STKMTI.2, a new potential marine bacterium producing anti-Vibrio compounds.</title>
        <authorList>
            <person name="Handayani D.P."/>
            <person name="Isnansetyo A."/>
            <person name="Istiqomah I."/>
            <person name="Jumina J."/>
        </authorList>
    </citation>
    <scope>NUCLEOTIDE SEQUENCE</scope>
    <source>
        <strain evidence="1">STKMTI.2</strain>
    </source>
</reference>
<protein>
    <submittedName>
        <fullName evidence="1">Uncharacterized protein</fullName>
    </submittedName>
</protein>